<name>A0ABS8MDN6_9FLAO</name>
<gene>
    <name evidence="2" type="ORF">LNP81_11580</name>
</gene>
<comment type="caution">
    <text evidence="2">The sequence shown here is derived from an EMBL/GenBank/DDBJ whole genome shotgun (WGS) entry which is preliminary data.</text>
</comment>
<dbReference type="InterPro" id="IPR005094">
    <property type="entry name" value="Endonuclease_MobA/VirD2"/>
</dbReference>
<reference evidence="2" key="1">
    <citation type="submission" date="2021-11" db="EMBL/GenBank/DDBJ databases">
        <title>Description of novel Flavobacterium species.</title>
        <authorList>
            <person name="Saticioglu I.B."/>
            <person name="Ay H."/>
            <person name="Altun S."/>
            <person name="Duman M."/>
        </authorList>
    </citation>
    <scope>NUCLEOTIDE SEQUENCE</scope>
    <source>
        <strain evidence="2">F-30</strain>
    </source>
</reference>
<protein>
    <submittedName>
        <fullName evidence="2">Relaxase/mobilization nuclease domain-containing protein</fullName>
    </submittedName>
</protein>
<evidence type="ECO:0000313" key="3">
    <source>
        <dbReference type="Proteomes" id="UP001430679"/>
    </source>
</evidence>
<keyword evidence="3" id="KW-1185">Reference proteome</keyword>
<evidence type="ECO:0000259" key="1">
    <source>
        <dbReference type="Pfam" id="PF03432"/>
    </source>
</evidence>
<dbReference type="Pfam" id="PF03432">
    <property type="entry name" value="Relaxase"/>
    <property type="match status" value="1"/>
</dbReference>
<sequence>MVAIINTGHSIRAIFNYNENKVSLGFAECIGEGNYPMDIVQMDKAIKLNLLLKQLELNENVTRNSVHISLNFDPSEKELSKEKLIEIAGTYMSKIGFGSQPYLVYQHYDAGHPHIHIVTIKVKSDGKRIDMQNIGRNQSETARKEIEQMFNLVRAESKKNKIETDLKPVNVSKIQYGTSDSKKAIAGILNNVIPNYRYTTIGELNAVLNLYNISVHQGKETSRMFKHKGLVYQIISDDKKPIGVPIKASSFHFKPTLVNLEKKFEINKKTRIAEMKRVKNTIDLAFLKNIKLSLNDLEKKLLNEGIVIISRKSPQGLIYGITYLDHTTKCVFNGSSLGVAYSAKAIQERCGIIQSRLTHKTLPNFKETALSENLKNSHSFISESELQKIIDNILQPEYAAEYVSNQLKDRHKKRKRKGQSNN</sequence>
<dbReference type="RefSeq" id="WP_230035974.1">
    <property type="nucleotide sequence ID" value="NZ_JAJJMM010000001.1"/>
</dbReference>
<accession>A0ABS8MDN6</accession>
<organism evidence="2 3">
    <name type="scientific">Flavobacterium piscisymbiosum</name>
    <dbReference type="NCBI Taxonomy" id="2893753"/>
    <lineage>
        <taxon>Bacteria</taxon>
        <taxon>Pseudomonadati</taxon>
        <taxon>Bacteroidota</taxon>
        <taxon>Flavobacteriia</taxon>
        <taxon>Flavobacteriales</taxon>
        <taxon>Flavobacteriaceae</taxon>
        <taxon>Flavobacterium</taxon>
    </lineage>
</organism>
<dbReference type="EMBL" id="JAJJMM010000001">
    <property type="protein sequence ID" value="MCC9063629.1"/>
    <property type="molecule type" value="Genomic_DNA"/>
</dbReference>
<feature type="domain" description="MobA/VirD2-like nuclease" evidence="1">
    <location>
        <begin position="49"/>
        <end position="152"/>
    </location>
</feature>
<proteinExistence type="predicted"/>
<dbReference type="Proteomes" id="UP001430679">
    <property type="component" value="Unassembled WGS sequence"/>
</dbReference>
<evidence type="ECO:0000313" key="2">
    <source>
        <dbReference type="EMBL" id="MCC9063629.1"/>
    </source>
</evidence>